<evidence type="ECO:0000313" key="3">
    <source>
        <dbReference type="EMBL" id="GGD42746.1"/>
    </source>
</evidence>
<reference evidence="3" key="2">
    <citation type="submission" date="2020-09" db="EMBL/GenBank/DDBJ databases">
        <authorList>
            <person name="Sun Q."/>
            <person name="Zhou Y."/>
        </authorList>
    </citation>
    <scope>NUCLEOTIDE SEQUENCE</scope>
    <source>
        <strain evidence="3">CGMCC 1.15152</strain>
    </source>
</reference>
<dbReference type="InterPro" id="IPR012001">
    <property type="entry name" value="Thiamin_PyroP_enz_TPP-bd_dom"/>
</dbReference>
<organism evidence="3 4">
    <name type="scientific">Microbacterium faecale</name>
    <dbReference type="NCBI Taxonomy" id="1804630"/>
    <lineage>
        <taxon>Bacteria</taxon>
        <taxon>Bacillati</taxon>
        <taxon>Actinomycetota</taxon>
        <taxon>Actinomycetes</taxon>
        <taxon>Micrococcales</taxon>
        <taxon>Microbacteriaceae</taxon>
        <taxon>Microbacterium</taxon>
    </lineage>
</organism>
<dbReference type="GO" id="GO:0030976">
    <property type="term" value="F:thiamine pyrophosphate binding"/>
    <property type="evidence" value="ECO:0007669"/>
    <property type="project" value="InterPro"/>
</dbReference>
<dbReference type="AlphaFoldDB" id="A0A917DJU6"/>
<evidence type="ECO:0000256" key="1">
    <source>
        <dbReference type="SAM" id="MobiDB-lite"/>
    </source>
</evidence>
<sequence>MHTRNQHDESDTSADGASGGSDKQVAGLIVERLRAWGTERIYGYAGDGNNPLLGALRRASDGPAFIQAKHEESAAFMAVGEAKFTGGVGVVTSTQGPGAVHLLNPLYDAKLDSAPVVALVAQQHQSVLGSDYQQEIDLQHVFHDVAAVDVGAARAARGGSERGGGGPRIRRAHRDPRRSRGSRCRRRGAPSRRPPRRWRRNKSARQALRR</sequence>
<comment type="caution">
    <text evidence="3">The sequence shown here is derived from an EMBL/GenBank/DDBJ whole genome shotgun (WGS) entry which is preliminary data.</text>
</comment>
<feature type="region of interest" description="Disordered" evidence="1">
    <location>
        <begin position="1"/>
        <end position="22"/>
    </location>
</feature>
<feature type="domain" description="Thiamine pyrophosphate enzyme N-terminal TPP-binding" evidence="2">
    <location>
        <begin position="25"/>
        <end position="139"/>
    </location>
</feature>
<dbReference type="Proteomes" id="UP000633205">
    <property type="component" value="Unassembled WGS sequence"/>
</dbReference>
<feature type="compositionally biased region" description="Basic and acidic residues" evidence="1">
    <location>
        <begin position="1"/>
        <end position="10"/>
    </location>
</feature>
<protein>
    <recommendedName>
        <fullName evidence="2">Thiamine pyrophosphate enzyme N-terminal TPP-binding domain-containing protein</fullName>
    </recommendedName>
</protein>
<dbReference type="PANTHER" id="PTHR42981:SF2">
    <property type="entry name" value="PYRUVATE DEHYDROGENASE [UBIQUINONE]"/>
    <property type="match status" value="1"/>
</dbReference>
<dbReference type="SUPFAM" id="SSF52518">
    <property type="entry name" value="Thiamin diphosphate-binding fold (THDP-binding)"/>
    <property type="match status" value="1"/>
</dbReference>
<dbReference type="InterPro" id="IPR029061">
    <property type="entry name" value="THDP-binding"/>
</dbReference>
<feature type="compositionally biased region" description="Low complexity" evidence="1">
    <location>
        <begin position="13"/>
        <end position="22"/>
    </location>
</feature>
<dbReference type="EMBL" id="BMHO01000001">
    <property type="protein sequence ID" value="GGD42746.1"/>
    <property type="molecule type" value="Genomic_DNA"/>
</dbReference>
<dbReference type="InterPro" id="IPR047211">
    <property type="entry name" value="POXB-like"/>
</dbReference>
<feature type="compositionally biased region" description="Basic residues" evidence="1">
    <location>
        <begin position="168"/>
        <end position="210"/>
    </location>
</feature>
<dbReference type="Pfam" id="PF02776">
    <property type="entry name" value="TPP_enzyme_N"/>
    <property type="match status" value="1"/>
</dbReference>
<proteinExistence type="predicted"/>
<reference evidence="3" key="1">
    <citation type="journal article" date="2014" name="Int. J. Syst. Evol. Microbiol.">
        <title>Complete genome sequence of Corynebacterium casei LMG S-19264T (=DSM 44701T), isolated from a smear-ripened cheese.</title>
        <authorList>
            <consortium name="US DOE Joint Genome Institute (JGI-PGF)"/>
            <person name="Walter F."/>
            <person name="Albersmeier A."/>
            <person name="Kalinowski J."/>
            <person name="Ruckert C."/>
        </authorList>
    </citation>
    <scope>NUCLEOTIDE SEQUENCE</scope>
    <source>
        <strain evidence="3">CGMCC 1.15152</strain>
    </source>
</reference>
<dbReference type="RefSeq" id="WP_229731142.1">
    <property type="nucleotide sequence ID" value="NZ_BMHO01000001.1"/>
</dbReference>
<gene>
    <name evidence="3" type="ORF">GCM10010915_24790</name>
</gene>
<dbReference type="GO" id="GO:0000287">
    <property type="term" value="F:magnesium ion binding"/>
    <property type="evidence" value="ECO:0007669"/>
    <property type="project" value="UniProtKB-ARBA"/>
</dbReference>
<evidence type="ECO:0000259" key="2">
    <source>
        <dbReference type="Pfam" id="PF02776"/>
    </source>
</evidence>
<dbReference type="PANTHER" id="PTHR42981">
    <property type="entry name" value="PYRUVATE DEHYDROGENASE [UBIQUINONE]"/>
    <property type="match status" value="1"/>
</dbReference>
<keyword evidence="4" id="KW-1185">Reference proteome</keyword>
<name>A0A917DJU6_9MICO</name>
<evidence type="ECO:0000313" key="4">
    <source>
        <dbReference type="Proteomes" id="UP000633205"/>
    </source>
</evidence>
<accession>A0A917DJU6</accession>
<feature type="region of interest" description="Disordered" evidence="1">
    <location>
        <begin position="154"/>
        <end position="210"/>
    </location>
</feature>
<dbReference type="Gene3D" id="3.40.50.970">
    <property type="match status" value="1"/>
</dbReference>